<evidence type="ECO:0008006" key="3">
    <source>
        <dbReference type="Google" id="ProtNLM"/>
    </source>
</evidence>
<dbReference type="Proteomes" id="UP000319383">
    <property type="component" value="Chromosome"/>
</dbReference>
<dbReference type="EMBL" id="CP036276">
    <property type="protein sequence ID" value="QDU43663.1"/>
    <property type="molecule type" value="Genomic_DNA"/>
</dbReference>
<dbReference type="OrthoDB" id="9875469at2"/>
<protein>
    <recommendedName>
        <fullName evidence="3">HTH cro/C1-type domain-containing protein</fullName>
    </recommendedName>
</protein>
<proteinExistence type="predicted"/>
<organism evidence="1 2">
    <name type="scientific">Symmachiella dynata</name>
    <dbReference type="NCBI Taxonomy" id="2527995"/>
    <lineage>
        <taxon>Bacteria</taxon>
        <taxon>Pseudomonadati</taxon>
        <taxon>Planctomycetota</taxon>
        <taxon>Planctomycetia</taxon>
        <taxon>Planctomycetales</taxon>
        <taxon>Planctomycetaceae</taxon>
        <taxon>Symmachiella</taxon>
    </lineage>
</organism>
<evidence type="ECO:0000313" key="2">
    <source>
        <dbReference type="Proteomes" id="UP000319383"/>
    </source>
</evidence>
<gene>
    <name evidence="1" type="ORF">Mal52_21390</name>
</gene>
<name>A0A517ZMF3_9PLAN</name>
<dbReference type="RefSeq" id="WP_145375877.1">
    <property type="nucleotide sequence ID" value="NZ_CAXBED010000089.1"/>
</dbReference>
<reference evidence="1 2" key="1">
    <citation type="submission" date="2019-02" db="EMBL/GenBank/DDBJ databases">
        <title>Deep-cultivation of Planctomycetes and their phenomic and genomic characterization uncovers novel biology.</title>
        <authorList>
            <person name="Wiegand S."/>
            <person name="Jogler M."/>
            <person name="Boedeker C."/>
            <person name="Pinto D."/>
            <person name="Vollmers J."/>
            <person name="Rivas-Marin E."/>
            <person name="Kohn T."/>
            <person name="Peeters S.H."/>
            <person name="Heuer A."/>
            <person name="Rast P."/>
            <person name="Oberbeckmann S."/>
            <person name="Bunk B."/>
            <person name="Jeske O."/>
            <person name="Meyerdierks A."/>
            <person name="Storesund J.E."/>
            <person name="Kallscheuer N."/>
            <person name="Luecker S."/>
            <person name="Lage O.M."/>
            <person name="Pohl T."/>
            <person name="Merkel B.J."/>
            <person name="Hornburger P."/>
            <person name="Mueller R.-W."/>
            <person name="Bruemmer F."/>
            <person name="Labrenz M."/>
            <person name="Spormann A.M."/>
            <person name="Op den Camp H."/>
            <person name="Overmann J."/>
            <person name="Amann R."/>
            <person name="Jetten M.S.M."/>
            <person name="Mascher T."/>
            <person name="Medema M.H."/>
            <person name="Devos D.P."/>
            <person name="Kaster A.-K."/>
            <person name="Ovreas L."/>
            <person name="Rohde M."/>
            <person name="Galperin M.Y."/>
            <person name="Jogler C."/>
        </authorList>
    </citation>
    <scope>NUCLEOTIDE SEQUENCE [LARGE SCALE GENOMIC DNA]</scope>
    <source>
        <strain evidence="1 2">Mal52</strain>
    </source>
</reference>
<accession>A0A517ZMF3</accession>
<sequence length="73" mass="8448">MHFDGNDAPLRLADEIRKEIKRSHKNLYRLAHEARMDYAKLRDFMKDEITVPRSVLLKLASKIGLSLQQIGKG</sequence>
<dbReference type="AlphaFoldDB" id="A0A517ZMF3"/>
<keyword evidence="2" id="KW-1185">Reference proteome</keyword>
<dbReference type="KEGG" id="sdyn:Mal52_21390"/>
<evidence type="ECO:0000313" key="1">
    <source>
        <dbReference type="EMBL" id="QDU43663.1"/>
    </source>
</evidence>